<evidence type="ECO:0000313" key="3">
    <source>
        <dbReference type="EMBL" id="MDN5213275.1"/>
    </source>
</evidence>
<feature type="chain" id="PRO_5045841699" evidence="2">
    <location>
        <begin position="21"/>
        <end position="293"/>
    </location>
</feature>
<evidence type="ECO:0000256" key="2">
    <source>
        <dbReference type="SAM" id="SignalP"/>
    </source>
</evidence>
<comment type="caution">
    <text evidence="3">The sequence shown here is derived from an EMBL/GenBank/DDBJ whole genome shotgun (WGS) entry which is preliminary data.</text>
</comment>
<evidence type="ECO:0000256" key="1">
    <source>
        <dbReference type="SAM" id="Coils"/>
    </source>
</evidence>
<feature type="signal peptide" evidence="2">
    <location>
        <begin position="1"/>
        <end position="20"/>
    </location>
</feature>
<reference evidence="3" key="1">
    <citation type="submission" date="2023-06" db="EMBL/GenBank/DDBJ databases">
        <title>Genomic of Agaribacillus aureum.</title>
        <authorList>
            <person name="Wang G."/>
        </authorList>
    </citation>
    <scope>NUCLEOTIDE SEQUENCE</scope>
    <source>
        <strain evidence="3">BMA12</strain>
    </source>
</reference>
<keyword evidence="2" id="KW-0732">Signal</keyword>
<dbReference type="RefSeq" id="WP_346758614.1">
    <property type="nucleotide sequence ID" value="NZ_JAUJEB010000002.1"/>
</dbReference>
<accession>A0ABT8L922</accession>
<feature type="coiled-coil region" evidence="1">
    <location>
        <begin position="266"/>
        <end position="293"/>
    </location>
</feature>
<sequence length="293" mass="32994">MKRIVLLLVFQMSVAPVIFGQTATKVEVLDTRSTNEPPTFYNREAKFEFKNRNTVGAPGTGIYSGLLTFAPWGDNSGQNHHQLNFNDGGLFYRSGLPNNTSWNNWVRVLTTETDESLFLSGVLSVNTNSDAVLTFNNTDDSWQYFQFKQSGTRKTWLGLHSGGDFCINKENGGDIVLNGANVGIGTYSPKSKLAVEGQIRATEVKVLADISVPDYVFEPDYELRTLKETKEYIEENKHLPEIPSAREIGENGIDIGDMNMRLLKKIEELTLYQIELLERLEKAEQEISQLKNK</sequence>
<gene>
    <name evidence="3" type="ORF">QQ020_14495</name>
</gene>
<name>A0ABT8L922_9BACT</name>
<organism evidence="3 4">
    <name type="scientific">Agaribacillus aureus</name>
    <dbReference type="NCBI Taxonomy" id="3051825"/>
    <lineage>
        <taxon>Bacteria</taxon>
        <taxon>Pseudomonadati</taxon>
        <taxon>Bacteroidota</taxon>
        <taxon>Cytophagia</taxon>
        <taxon>Cytophagales</taxon>
        <taxon>Splendidivirgaceae</taxon>
        <taxon>Agaribacillus</taxon>
    </lineage>
</organism>
<dbReference type="EMBL" id="JAUJEB010000002">
    <property type="protein sequence ID" value="MDN5213275.1"/>
    <property type="molecule type" value="Genomic_DNA"/>
</dbReference>
<keyword evidence="1" id="KW-0175">Coiled coil</keyword>
<protein>
    <submittedName>
        <fullName evidence="3">Uncharacterized protein</fullName>
    </submittedName>
</protein>
<proteinExistence type="predicted"/>
<dbReference type="Proteomes" id="UP001172083">
    <property type="component" value="Unassembled WGS sequence"/>
</dbReference>
<keyword evidence="4" id="KW-1185">Reference proteome</keyword>
<evidence type="ECO:0000313" key="4">
    <source>
        <dbReference type="Proteomes" id="UP001172083"/>
    </source>
</evidence>